<accession>A0A383RAZ7</accession>
<dbReference type="InterPro" id="IPR016181">
    <property type="entry name" value="Acyl_CoA_acyltransferase"/>
</dbReference>
<dbReference type="SUPFAM" id="SSF55729">
    <property type="entry name" value="Acyl-CoA N-acyltransferases (Nat)"/>
    <property type="match status" value="1"/>
</dbReference>
<dbReference type="Proteomes" id="UP000304148">
    <property type="component" value="Chromosome"/>
</dbReference>
<dbReference type="GO" id="GO:0016747">
    <property type="term" value="F:acyltransferase activity, transferring groups other than amino-acyl groups"/>
    <property type="evidence" value="ECO:0007669"/>
    <property type="project" value="InterPro"/>
</dbReference>
<dbReference type="RefSeq" id="WP_138185577.1">
    <property type="nucleotide sequence ID" value="NZ_LS992241.1"/>
</dbReference>
<dbReference type="AlphaFoldDB" id="A0A383RAZ7"/>
<name>A0A383RAZ7_PAEAL</name>
<dbReference type="PRINTS" id="PR01754">
    <property type="entry name" value="SACTRNSFRASE"/>
</dbReference>
<dbReference type="InterPro" id="IPR008125">
    <property type="entry name" value="Streptothricin_AcTrfase"/>
</dbReference>
<protein>
    <submittedName>
        <fullName evidence="4">Putative acetyl-transferase</fullName>
    </submittedName>
</protein>
<evidence type="ECO:0000259" key="3">
    <source>
        <dbReference type="PROSITE" id="PS51186"/>
    </source>
</evidence>
<proteinExistence type="predicted"/>
<keyword evidence="2" id="KW-0012">Acyltransferase</keyword>
<dbReference type="Gene3D" id="3.40.630.30">
    <property type="match status" value="1"/>
</dbReference>
<dbReference type="InterPro" id="IPR000182">
    <property type="entry name" value="GNAT_dom"/>
</dbReference>
<evidence type="ECO:0000313" key="4">
    <source>
        <dbReference type="EMBL" id="SYX83499.1"/>
    </source>
</evidence>
<dbReference type="PROSITE" id="PS51186">
    <property type="entry name" value="GNAT"/>
    <property type="match status" value="1"/>
</dbReference>
<evidence type="ECO:0000256" key="1">
    <source>
        <dbReference type="ARBA" id="ARBA00022679"/>
    </source>
</evidence>
<keyword evidence="1 4" id="KW-0808">Transferase</keyword>
<evidence type="ECO:0000256" key="2">
    <source>
        <dbReference type="ARBA" id="ARBA00023315"/>
    </source>
</evidence>
<gene>
    <name evidence="4" type="primary">yyaR</name>
    <name evidence="4" type="ORF">PBLR_11921</name>
</gene>
<feature type="domain" description="N-acetyltransferase" evidence="3">
    <location>
        <begin position="22"/>
        <end position="175"/>
    </location>
</feature>
<dbReference type="InterPro" id="IPR050680">
    <property type="entry name" value="YpeA/RimI_acetyltransf"/>
</dbReference>
<evidence type="ECO:0000313" key="5">
    <source>
        <dbReference type="Proteomes" id="UP000304148"/>
    </source>
</evidence>
<dbReference type="EMBL" id="LS992241">
    <property type="protein sequence ID" value="SYX83499.1"/>
    <property type="molecule type" value="Genomic_DNA"/>
</dbReference>
<organism evidence="4 5">
    <name type="scientific">Paenibacillus alvei</name>
    <name type="common">Bacillus alvei</name>
    <dbReference type="NCBI Taxonomy" id="44250"/>
    <lineage>
        <taxon>Bacteria</taxon>
        <taxon>Bacillati</taxon>
        <taxon>Bacillota</taxon>
        <taxon>Bacilli</taxon>
        <taxon>Bacillales</taxon>
        <taxon>Paenibacillaceae</taxon>
        <taxon>Paenibacillus</taxon>
    </lineage>
</organism>
<sequence>MIVKMTHSNKDDYNKPNDDGFTVIGRIVPTYKNDTWSYTEERFDEPYFKQYEEEELDNRYMEDKDKAVFFYYGEDSCVGQMKICSNWNGFALIEHIQVAAAWRHKGIGTTLLKTAEEWAMQNNCSGLMLETQDVNIQACRLYAKYGFVIGAVDNMMYANFATAKERAIIWYYKFSR</sequence>
<reference evidence="5" key="1">
    <citation type="submission" date="2018-08" db="EMBL/GenBank/DDBJ databases">
        <authorList>
            <person name="Chevrot R."/>
        </authorList>
    </citation>
    <scope>NUCLEOTIDE SEQUENCE [LARGE SCALE GENOMIC DNA]</scope>
</reference>
<dbReference type="CDD" id="cd04301">
    <property type="entry name" value="NAT_SF"/>
    <property type="match status" value="1"/>
</dbReference>
<dbReference type="Pfam" id="PF00583">
    <property type="entry name" value="Acetyltransf_1"/>
    <property type="match status" value="1"/>
</dbReference>
<dbReference type="PANTHER" id="PTHR43420">
    <property type="entry name" value="ACETYLTRANSFERASE"/>
    <property type="match status" value="1"/>
</dbReference>